<dbReference type="Proteomes" id="UP001152759">
    <property type="component" value="Chromosome 8"/>
</dbReference>
<evidence type="ECO:0000256" key="2">
    <source>
        <dbReference type="SAM" id="Phobius"/>
    </source>
</evidence>
<evidence type="ECO:0000313" key="3">
    <source>
        <dbReference type="EMBL" id="CAH0394367.1"/>
    </source>
</evidence>
<name>A0A9P0AJU7_BEMTA</name>
<feature type="region of interest" description="Disordered" evidence="1">
    <location>
        <begin position="96"/>
        <end position="124"/>
    </location>
</feature>
<accession>A0A9P0AJU7</accession>
<feature type="region of interest" description="Disordered" evidence="1">
    <location>
        <begin position="385"/>
        <end position="424"/>
    </location>
</feature>
<feature type="region of interest" description="Disordered" evidence="1">
    <location>
        <begin position="164"/>
        <end position="187"/>
    </location>
</feature>
<reference evidence="3" key="1">
    <citation type="submission" date="2021-12" db="EMBL/GenBank/DDBJ databases">
        <authorList>
            <person name="King R."/>
        </authorList>
    </citation>
    <scope>NUCLEOTIDE SEQUENCE</scope>
</reference>
<dbReference type="EMBL" id="OU963869">
    <property type="protein sequence ID" value="CAH0394367.1"/>
    <property type="molecule type" value="Genomic_DNA"/>
</dbReference>
<gene>
    <name evidence="3" type="ORF">BEMITA_LOCUS12676</name>
</gene>
<sequence length="424" mass="48079">MARGPLPPCLFNYHDGFIGKQACKKLSNNSTQPVMKIFILFNYVYFGCLAALFLYDVLFYKIFSFGRFVFTNCFKKCPACDDLKDAKKVKRRISFSLPAPEEHPSQQRVSESDQRDTSNLNEESDLHVNSASEIPGPVEDPHIQFLTNWSRNGVENAGTRWFQGARSQQPAKPEFVRTQPLRPPSNEHAYKEERRGYEFLPQYRNNWQSGYEYPLREQRIETDRAENLRCAQQSFRGGYAGARNLECHQTARTKCVDPGAFGNGYLTTGDPRVYRQNFKRFSYVPSRKEAETSDAYDCASYDRTGNDRTGNGCSSYDRTGNDCASFTSRGGSPETERLASRLTSGSEGGRLRSDDRCSESPIRPVMREVDLDLLPRFVRNILKKSTEANEEAVPGECETNQKAGEVAAEEDRSQGCPGELNQEH</sequence>
<evidence type="ECO:0000313" key="4">
    <source>
        <dbReference type="Proteomes" id="UP001152759"/>
    </source>
</evidence>
<organism evidence="3 4">
    <name type="scientific">Bemisia tabaci</name>
    <name type="common">Sweetpotato whitefly</name>
    <name type="synonym">Aleurodes tabaci</name>
    <dbReference type="NCBI Taxonomy" id="7038"/>
    <lineage>
        <taxon>Eukaryota</taxon>
        <taxon>Metazoa</taxon>
        <taxon>Ecdysozoa</taxon>
        <taxon>Arthropoda</taxon>
        <taxon>Hexapoda</taxon>
        <taxon>Insecta</taxon>
        <taxon>Pterygota</taxon>
        <taxon>Neoptera</taxon>
        <taxon>Paraneoptera</taxon>
        <taxon>Hemiptera</taxon>
        <taxon>Sternorrhyncha</taxon>
        <taxon>Aleyrodoidea</taxon>
        <taxon>Aleyrodidae</taxon>
        <taxon>Aleyrodinae</taxon>
        <taxon>Bemisia</taxon>
    </lineage>
</organism>
<keyword evidence="2" id="KW-0472">Membrane</keyword>
<evidence type="ECO:0000256" key="1">
    <source>
        <dbReference type="SAM" id="MobiDB-lite"/>
    </source>
</evidence>
<proteinExistence type="predicted"/>
<keyword evidence="4" id="KW-1185">Reference proteome</keyword>
<feature type="transmembrane region" description="Helical" evidence="2">
    <location>
        <begin position="37"/>
        <end position="58"/>
    </location>
</feature>
<protein>
    <submittedName>
        <fullName evidence="3">Uncharacterized protein</fullName>
    </submittedName>
</protein>
<dbReference type="KEGG" id="btab:109044634"/>
<keyword evidence="2" id="KW-0812">Transmembrane</keyword>
<feature type="compositionally biased region" description="Basic and acidic residues" evidence="1">
    <location>
        <begin position="100"/>
        <end position="116"/>
    </location>
</feature>
<feature type="region of interest" description="Disordered" evidence="1">
    <location>
        <begin position="324"/>
        <end position="359"/>
    </location>
</feature>
<keyword evidence="2" id="KW-1133">Transmembrane helix</keyword>
<dbReference type="AlphaFoldDB" id="A0A9P0AJU7"/>
<feature type="compositionally biased region" description="Basic and acidic residues" evidence="1">
    <location>
        <begin position="349"/>
        <end position="358"/>
    </location>
</feature>